<dbReference type="InterPro" id="IPR016181">
    <property type="entry name" value="Acyl_CoA_acyltransferase"/>
</dbReference>
<evidence type="ECO:0000256" key="2">
    <source>
        <dbReference type="ARBA" id="ARBA00022679"/>
    </source>
</evidence>
<evidence type="ECO:0000256" key="1">
    <source>
        <dbReference type="ARBA" id="ARBA00009943"/>
    </source>
</evidence>
<keyword evidence="9" id="KW-1185">Reference proteome</keyword>
<accession>A0ABV1QKY5</accession>
<protein>
    <submittedName>
        <fullName evidence="8">GNAT family N-acetyltransferase</fullName>
        <ecNumber evidence="8">2.3.1.-</ecNumber>
    </submittedName>
</protein>
<comment type="caution">
    <text evidence="8">The sequence shown here is derived from an EMBL/GenBank/DDBJ whole genome shotgun (WGS) entry which is preliminary data.</text>
</comment>
<keyword evidence="3" id="KW-0133">Cell shape</keyword>
<evidence type="ECO:0000313" key="9">
    <source>
        <dbReference type="Proteomes" id="UP001480955"/>
    </source>
</evidence>
<evidence type="ECO:0000256" key="5">
    <source>
        <dbReference type="ARBA" id="ARBA00023315"/>
    </source>
</evidence>
<sequence>MGQTTVVDVTDDPDWDAAVWQQPGASLYASRRWGEYKRRVGWDVQRFTIRAGDGQALAYAQVQRRRRWLGHIVLAQGCPILTPLGEKRADAVFRAFLDHLHLRRFDLLGVNYQQFQSPAAALALLGHGFAPVVTTRTHTLELDLTQGTERIRSGMEGRWRDVLKVAERNPDLTTGFPSGPAERLSAFETFGRLYAALKRRKGFRNSLDTAAFRDLAANDPNLVFLEIRERNEPILVRIIHRTANRWTDFYVASNERAKVTGAGRLALWRMIERARREGASVLDLGGIDPAGNPGVYEFKRGVSRNVVAANPLWLFSRTRLLRRAATAVLATR</sequence>
<proteinExistence type="inferred from homology"/>
<dbReference type="EC" id="2.3.1.-" evidence="8"/>
<dbReference type="PANTHER" id="PTHR36174">
    <property type="entry name" value="LIPID II:GLYCINE GLYCYLTRANSFERASE"/>
    <property type="match status" value="1"/>
</dbReference>
<keyword evidence="6" id="KW-0961">Cell wall biogenesis/degradation</keyword>
<dbReference type="InterPro" id="IPR003447">
    <property type="entry name" value="FEMABX"/>
</dbReference>
<keyword evidence="4" id="KW-0573">Peptidoglycan synthesis</keyword>
<name>A0ABV1QKY5_9HYPH</name>
<dbReference type="Proteomes" id="UP001480955">
    <property type="component" value="Unassembled WGS sequence"/>
</dbReference>
<dbReference type="Gene3D" id="3.40.630.30">
    <property type="match status" value="2"/>
</dbReference>
<dbReference type="RefSeq" id="WP_350393902.1">
    <property type="nucleotide sequence ID" value="NZ_JBELQE010000052.1"/>
</dbReference>
<dbReference type="InterPro" id="IPR038740">
    <property type="entry name" value="BioF2-like_GNAT_dom"/>
</dbReference>
<feature type="domain" description="BioF2-like acetyltransferase" evidence="7">
    <location>
        <begin position="163"/>
        <end position="300"/>
    </location>
</feature>
<comment type="similarity">
    <text evidence="1">Belongs to the FemABX family.</text>
</comment>
<evidence type="ECO:0000259" key="7">
    <source>
        <dbReference type="Pfam" id="PF13480"/>
    </source>
</evidence>
<keyword evidence="5 8" id="KW-0012">Acyltransferase</keyword>
<dbReference type="PANTHER" id="PTHR36174:SF1">
    <property type="entry name" value="LIPID II:GLYCINE GLYCYLTRANSFERASE"/>
    <property type="match status" value="1"/>
</dbReference>
<organism evidence="8 9">
    <name type="scientific">Methylorubrum podarium</name>
    <dbReference type="NCBI Taxonomy" id="200476"/>
    <lineage>
        <taxon>Bacteria</taxon>
        <taxon>Pseudomonadati</taxon>
        <taxon>Pseudomonadota</taxon>
        <taxon>Alphaproteobacteria</taxon>
        <taxon>Hyphomicrobiales</taxon>
        <taxon>Methylobacteriaceae</taxon>
        <taxon>Methylorubrum</taxon>
    </lineage>
</organism>
<dbReference type="PROSITE" id="PS51191">
    <property type="entry name" value="FEMABX"/>
    <property type="match status" value="1"/>
</dbReference>
<evidence type="ECO:0000256" key="3">
    <source>
        <dbReference type="ARBA" id="ARBA00022960"/>
    </source>
</evidence>
<dbReference type="EMBL" id="JBELQE010000052">
    <property type="protein sequence ID" value="MER2250068.1"/>
    <property type="molecule type" value="Genomic_DNA"/>
</dbReference>
<reference evidence="8 9" key="1">
    <citation type="submission" date="2024-06" db="EMBL/GenBank/DDBJ databases">
        <authorList>
            <person name="Campbell A.G."/>
        </authorList>
    </citation>
    <scope>NUCLEOTIDE SEQUENCE [LARGE SCALE GENOMIC DNA]</scope>
    <source>
        <strain evidence="8 9">EM12</strain>
    </source>
</reference>
<dbReference type="Pfam" id="PF13480">
    <property type="entry name" value="Acetyltransf_6"/>
    <property type="match status" value="1"/>
</dbReference>
<dbReference type="SUPFAM" id="SSF55729">
    <property type="entry name" value="Acyl-CoA N-acyltransferases (Nat)"/>
    <property type="match status" value="2"/>
</dbReference>
<evidence type="ECO:0000256" key="4">
    <source>
        <dbReference type="ARBA" id="ARBA00022984"/>
    </source>
</evidence>
<keyword evidence="2 8" id="KW-0808">Transferase</keyword>
<evidence type="ECO:0000313" key="8">
    <source>
        <dbReference type="EMBL" id="MER2250068.1"/>
    </source>
</evidence>
<gene>
    <name evidence="8" type="ORF">ABS772_09110</name>
</gene>
<evidence type="ECO:0000256" key="6">
    <source>
        <dbReference type="ARBA" id="ARBA00023316"/>
    </source>
</evidence>
<dbReference type="InterPro" id="IPR050644">
    <property type="entry name" value="PG_Glycine_Bridge_Synth"/>
</dbReference>
<dbReference type="GO" id="GO:0016746">
    <property type="term" value="F:acyltransferase activity"/>
    <property type="evidence" value="ECO:0007669"/>
    <property type="project" value="UniProtKB-KW"/>
</dbReference>